<dbReference type="InterPro" id="IPR010930">
    <property type="entry name" value="Flg_bb/hook_C_dom"/>
</dbReference>
<organism evidence="9 10">
    <name type="scientific">Litorivicinus lipolyticus</name>
    <dbReference type="NCBI Taxonomy" id="418701"/>
    <lineage>
        <taxon>Bacteria</taxon>
        <taxon>Pseudomonadati</taxon>
        <taxon>Pseudomonadota</taxon>
        <taxon>Gammaproteobacteria</taxon>
        <taxon>Oceanospirillales</taxon>
        <taxon>Litorivicinaceae</taxon>
        <taxon>Litorivicinus</taxon>
    </lineage>
</organism>
<dbReference type="InterPro" id="IPR001444">
    <property type="entry name" value="Flag_bb_rod_N"/>
</dbReference>
<accession>A0A5Q2QD15</accession>
<dbReference type="InterPro" id="IPR037058">
    <property type="entry name" value="Falgellar_hook_FlgE_sf"/>
</dbReference>
<sequence>MSINTALTGLRAAQSQLDVISNNIANASTTGFKRSRAEFADVYASGVGFSGATSAGNGVTLAAISQQFDQGNLNYTNNSLDMAMSGEGMFIQRDGDVTTYTRSGAMQLDDDGFIISNQGASLMGYLADAQGNVQAELNPIRIDSAQQPPQATTDVQTQLNLDSESAVITSAFDPSNEQTFNYLTTVAVYDSLGRDYTMQQYFVKDADNSWRMYPRVDGTDVMGGGTPYVNVDFSADGQISGVASAGTGAVDVAAKNAVTLTIPTSITGAASTLAYEFNLTTTTQYGTDFSVSEVSQDGYTAGRLASLDVNDNGDILARYSNGRSALMAQIAIADFTNMQGLSPSGDSAWLETSSSGPALIGKPGTGTLGNIQAGALEESNVDTSEELVSLITAQRNYQANAKVIETAETVTQAILNLR</sequence>
<evidence type="ECO:0000313" key="10">
    <source>
        <dbReference type="Proteomes" id="UP000388235"/>
    </source>
</evidence>
<dbReference type="InterPro" id="IPR037925">
    <property type="entry name" value="FlgE/F/G-like"/>
</dbReference>
<evidence type="ECO:0000259" key="6">
    <source>
        <dbReference type="Pfam" id="PF00460"/>
    </source>
</evidence>
<dbReference type="NCBIfam" id="TIGR03506">
    <property type="entry name" value="FlgEFG_subfam"/>
    <property type="match status" value="1"/>
</dbReference>
<dbReference type="GO" id="GO:0009425">
    <property type="term" value="C:bacterial-type flagellum basal body"/>
    <property type="evidence" value="ECO:0007669"/>
    <property type="project" value="UniProtKB-SubCell"/>
</dbReference>
<evidence type="ECO:0000259" key="8">
    <source>
        <dbReference type="Pfam" id="PF07559"/>
    </source>
</evidence>
<dbReference type="InterPro" id="IPR020013">
    <property type="entry name" value="Flagellar_FlgE/F/G"/>
</dbReference>
<comment type="function">
    <text evidence="5">A flexible structure which links the flagellar filament to the drive apparatus in the basal body.</text>
</comment>
<dbReference type="GO" id="GO:0009424">
    <property type="term" value="C:bacterial-type flagellum hook"/>
    <property type="evidence" value="ECO:0007669"/>
    <property type="project" value="TreeGrafter"/>
</dbReference>
<feature type="domain" description="Flagellar basal body rod protein N-terminal" evidence="6">
    <location>
        <begin position="3"/>
        <end position="33"/>
    </location>
</feature>
<protein>
    <recommendedName>
        <fullName evidence="3 5">Flagellar hook protein FlgE</fullName>
    </recommendedName>
</protein>
<dbReference type="Proteomes" id="UP000388235">
    <property type="component" value="Chromosome"/>
</dbReference>
<comment type="subcellular location">
    <subcellularLocation>
        <location evidence="1 5">Bacterial flagellum basal body</location>
    </subcellularLocation>
</comment>
<dbReference type="KEGG" id="llp:GH975_06330"/>
<dbReference type="RefSeq" id="WP_153713716.1">
    <property type="nucleotide sequence ID" value="NZ_CP045871.1"/>
</dbReference>
<evidence type="ECO:0000256" key="5">
    <source>
        <dbReference type="RuleBase" id="RU362116"/>
    </source>
</evidence>
<evidence type="ECO:0000256" key="3">
    <source>
        <dbReference type="ARBA" id="ARBA00019015"/>
    </source>
</evidence>
<dbReference type="Pfam" id="PF07559">
    <property type="entry name" value="FlgE_D2"/>
    <property type="match status" value="1"/>
</dbReference>
<dbReference type="NCBIfam" id="NF004238">
    <property type="entry name" value="PRK05682.1-1"/>
    <property type="match status" value="1"/>
</dbReference>
<dbReference type="GO" id="GO:0071978">
    <property type="term" value="P:bacterial-type flagellum-dependent swarming motility"/>
    <property type="evidence" value="ECO:0007669"/>
    <property type="project" value="TreeGrafter"/>
</dbReference>
<keyword evidence="9" id="KW-0966">Cell projection</keyword>
<evidence type="ECO:0000259" key="7">
    <source>
        <dbReference type="Pfam" id="PF06429"/>
    </source>
</evidence>
<dbReference type="Gene3D" id="2.60.98.20">
    <property type="entry name" value="Flagellar hook protein FlgE"/>
    <property type="match status" value="1"/>
</dbReference>
<feature type="domain" description="Flagellar basal-body/hook protein C-terminal" evidence="7">
    <location>
        <begin position="372"/>
        <end position="417"/>
    </location>
</feature>
<dbReference type="GO" id="GO:0005829">
    <property type="term" value="C:cytosol"/>
    <property type="evidence" value="ECO:0007669"/>
    <property type="project" value="TreeGrafter"/>
</dbReference>
<dbReference type="AlphaFoldDB" id="A0A5Q2QD15"/>
<comment type="similarity">
    <text evidence="2 5">Belongs to the flagella basal body rod proteins family.</text>
</comment>
<feature type="domain" description="Flagellar hook protein FlgE D2" evidence="8">
    <location>
        <begin position="160"/>
        <end position="299"/>
    </location>
</feature>
<evidence type="ECO:0000313" key="9">
    <source>
        <dbReference type="EMBL" id="QGG80212.1"/>
    </source>
</evidence>
<evidence type="ECO:0000256" key="4">
    <source>
        <dbReference type="ARBA" id="ARBA00023143"/>
    </source>
</evidence>
<dbReference type="InterPro" id="IPR011491">
    <property type="entry name" value="FlgE_D2"/>
</dbReference>
<keyword evidence="9" id="KW-0282">Flagellum</keyword>
<dbReference type="SUPFAM" id="SSF117143">
    <property type="entry name" value="Flagellar hook protein flgE"/>
    <property type="match status" value="1"/>
</dbReference>
<reference evidence="9 10" key="1">
    <citation type="submission" date="2019-11" db="EMBL/GenBank/DDBJ databases">
        <authorList>
            <person name="Khan S.A."/>
            <person name="Jeon C.O."/>
            <person name="Chun B.H."/>
        </authorList>
    </citation>
    <scope>NUCLEOTIDE SEQUENCE [LARGE SCALE GENOMIC DNA]</scope>
    <source>
        <strain evidence="9 10">IMCC 1097</strain>
    </source>
</reference>
<dbReference type="Pfam" id="PF06429">
    <property type="entry name" value="Flg_bbr_C"/>
    <property type="match status" value="1"/>
</dbReference>
<name>A0A5Q2QD15_9GAMM</name>
<dbReference type="EMBL" id="CP045871">
    <property type="protein sequence ID" value="QGG80212.1"/>
    <property type="molecule type" value="Genomic_DNA"/>
</dbReference>
<dbReference type="OrthoDB" id="8578401at2"/>
<evidence type="ECO:0000256" key="2">
    <source>
        <dbReference type="ARBA" id="ARBA00009677"/>
    </source>
</evidence>
<dbReference type="Pfam" id="PF00460">
    <property type="entry name" value="Flg_bb_rod"/>
    <property type="match status" value="1"/>
</dbReference>
<proteinExistence type="inferred from homology"/>
<dbReference type="PANTHER" id="PTHR30435:SF1">
    <property type="entry name" value="FLAGELLAR HOOK PROTEIN FLGE"/>
    <property type="match status" value="1"/>
</dbReference>
<keyword evidence="10" id="KW-1185">Reference proteome</keyword>
<keyword evidence="4 5" id="KW-0975">Bacterial flagellum</keyword>
<dbReference type="PANTHER" id="PTHR30435">
    <property type="entry name" value="FLAGELLAR PROTEIN"/>
    <property type="match status" value="1"/>
</dbReference>
<keyword evidence="9" id="KW-0969">Cilium</keyword>
<evidence type="ECO:0000256" key="1">
    <source>
        <dbReference type="ARBA" id="ARBA00004117"/>
    </source>
</evidence>
<gene>
    <name evidence="9" type="ORF">GH975_06330</name>
</gene>